<keyword evidence="6" id="KW-1185">Reference proteome</keyword>
<comment type="caution">
    <text evidence="5">The sequence shown here is derived from an EMBL/GenBank/DDBJ whole genome shotgun (WGS) entry which is preliminary data.</text>
</comment>
<name>A0AA39YHN9_9PEZI</name>
<dbReference type="InterPro" id="IPR019363">
    <property type="entry name" value="LDAH"/>
</dbReference>
<dbReference type="SUPFAM" id="SSF53474">
    <property type="entry name" value="alpha/beta-Hydrolases"/>
    <property type="match status" value="1"/>
</dbReference>
<proteinExistence type="inferred from homology"/>
<keyword evidence="3" id="KW-0551">Lipid droplet</keyword>
<dbReference type="Proteomes" id="UP001174936">
    <property type="component" value="Unassembled WGS sequence"/>
</dbReference>
<dbReference type="GO" id="GO:0005811">
    <property type="term" value="C:lipid droplet"/>
    <property type="evidence" value="ECO:0007669"/>
    <property type="project" value="UniProtKB-SubCell"/>
</dbReference>
<comment type="subcellular location">
    <subcellularLocation>
        <location evidence="1">Lipid droplet</location>
    </subcellularLocation>
</comment>
<keyword evidence="4" id="KW-0378">Hydrolase</keyword>
<evidence type="ECO:0000313" key="6">
    <source>
        <dbReference type="Proteomes" id="UP001174936"/>
    </source>
</evidence>
<sequence length="309" mass="34449">MGGPNGHKVLTVPTYTLPSSHKDGARRDKVLIFFIPGNPGLIAYYQPFLNTLRALLNEAESHPSSTTSYHIHGQNLLGFTDTDHAVPFGPRPHAIPPFTLEDQITHVSSTLAGTLTAGFAKVLLIGHSVGAYIAIEAFHRHHVSRKATPSLHSAILLFPTISHIARSPNGKRLSLLADTPFLDRNAHRFARWFLLLWPSFLLYAFLRVILRLPAQGARVTTSWLKSRDGVWQALHMGKDEMRTITEERGDRWVADECREEFVERRRGEGKGRVRVVVDEGGLPHAFCLRHGEEVAGKVKEWVVDMVGGV</sequence>
<gene>
    <name evidence="5" type="ORF">B0T16DRAFT_388015</name>
</gene>
<evidence type="ECO:0000256" key="2">
    <source>
        <dbReference type="ARBA" id="ARBA00008300"/>
    </source>
</evidence>
<evidence type="ECO:0000256" key="1">
    <source>
        <dbReference type="ARBA" id="ARBA00004502"/>
    </source>
</evidence>
<dbReference type="PANTHER" id="PTHR13390:SF0">
    <property type="entry name" value="LIPID DROPLET-ASSOCIATED HYDROLASE"/>
    <property type="match status" value="1"/>
</dbReference>
<dbReference type="PANTHER" id="PTHR13390">
    <property type="entry name" value="LIPASE"/>
    <property type="match status" value="1"/>
</dbReference>
<dbReference type="Gene3D" id="3.40.50.1820">
    <property type="entry name" value="alpha/beta hydrolase"/>
    <property type="match status" value="1"/>
</dbReference>
<protein>
    <recommendedName>
        <fullName evidence="7">Lipid droplet-associated hydrolase</fullName>
    </recommendedName>
</protein>
<evidence type="ECO:0000256" key="3">
    <source>
        <dbReference type="ARBA" id="ARBA00022677"/>
    </source>
</evidence>
<comment type="similarity">
    <text evidence="2">Belongs to the AB hydrolase superfamily. LDAH family.</text>
</comment>
<dbReference type="GO" id="GO:0016298">
    <property type="term" value="F:lipase activity"/>
    <property type="evidence" value="ECO:0007669"/>
    <property type="project" value="InterPro"/>
</dbReference>
<accession>A0AA39YHN9</accession>
<dbReference type="AlphaFoldDB" id="A0AA39YHN9"/>
<dbReference type="GO" id="GO:0019915">
    <property type="term" value="P:lipid storage"/>
    <property type="evidence" value="ECO:0007669"/>
    <property type="project" value="InterPro"/>
</dbReference>
<organism evidence="5 6">
    <name type="scientific">Cercophora newfieldiana</name>
    <dbReference type="NCBI Taxonomy" id="92897"/>
    <lineage>
        <taxon>Eukaryota</taxon>
        <taxon>Fungi</taxon>
        <taxon>Dikarya</taxon>
        <taxon>Ascomycota</taxon>
        <taxon>Pezizomycotina</taxon>
        <taxon>Sordariomycetes</taxon>
        <taxon>Sordariomycetidae</taxon>
        <taxon>Sordariales</taxon>
        <taxon>Lasiosphaeriaceae</taxon>
        <taxon>Cercophora</taxon>
    </lineage>
</organism>
<reference evidence="5" key="1">
    <citation type="submission" date="2023-06" db="EMBL/GenBank/DDBJ databases">
        <title>Genome-scale phylogeny and comparative genomics of the fungal order Sordariales.</title>
        <authorList>
            <consortium name="Lawrence Berkeley National Laboratory"/>
            <person name="Hensen N."/>
            <person name="Bonometti L."/>
            <person name="Westerberg I."/>
            <person name="Brannstrom I.O."/>
            <person name="Guillou S."/>
            <person name="Cros-Aarteil S."/>
            <person name="Calhoun S."/>
            <person name="Haridas S."/>
            <person name="Kuo A."/>
            <person name="Mondo S."/>
            <person name="Pangilinan J."/>
            <person name="Riley R."/>
            <person name="Labutti K."/>
            <person name="Andreopoulos B."/>
            <person name="Lipzen A."/>
            <person name="Chen C."/>
            <person name="Yanf M."/>
            <person name="Daum C."/>
            <person name="Ng V."/>
            <person name="Clum A."/>
            <person name="Steindorff A."/>
            <person name="Ohm R."/>
            <person name="Martin F."/>
            <person name="Silar P."/>
            <person name="Natvig D."/>
            <person name="Lalanne C."/>
            <person name="Gautier V."/>
            <person name="Ament-Velasquez S.L."/>
            <person name="Kruys A."/>
            <person name="Hutchinson M.I."/>
            <person name="Powell A.J."/>
            <person name="Barry K."/>
            <person name="Miller A.N."/>
            <person name="Grigoriev I.V."/>
            <person name="Debuchy R."/>
            <person name="Gladieux P."/>
            <person name="Thoren M.H."/>
            <person name="Johannesson H."/>
        </authorList>
    </citation>
    <scope>NUCLEOTIDE SEQUENCE</scope>
    <source>
        <strain evidence="5">SMH2532-1</strain>
    </source>
</reference>
<dbReference type="EMBL" id="JAULSV010000002">
    <property type="protein sequence ID" value="KAK0652814.1"/>
    <property type="molecule type" value="Genomic_DNA"/>
</dbReference>
<evidence type="ECO:0008006" key="7">
    <source>
        <dbReference type="Google" id="ProtNLM"/>
    </source>
</evidence>
<evidence type="ECO:0000256" key="4">
    <source>
        <dbReference type="ARBA" id="ARBA00022801"/>
    </source>
</evidence>
<dbReference type="InterPro" id="IPR029058">
    <property type="entry name" value="AB_hydrolase_fold"/>
</dbReference>
<dbReference type="Pfam" id="PF10230">
    <property type="entry name" value="LIDHydrolase"/>
    <property type="match status" value="1"/>
</dbReference>
<evidence type="ECO:0000313" key="5">
    <source>
        <dbReference type="EMBL" id="KAK0652814.1"/>
    </source>
</evidence>